<dbReference type="STRING" id="1121338.CLTEP_20280"/>
<keyword evidence="3" id="KW-1185">Reference proteome</keyword>
<feature type="transmembrane region" description="Helical" evidence="1">
    <location>
        <begin position="81"/>
        <end position="102"/>
    </location>
</feature>
<comment type="caution">
    <text evidence="2">The sequence shown here is derived from an EMBL/GenBank/DDBJ whole genome shotgun (WGS) entry which is preliminary data.</text>
</comment>
<dbReference type="AlphaFoldDB" id="A0A151B2Y9"/>
<organism evidence="2 3">
    <name type="scientific">Clostridium tepidiprofundi DSM 19306</name>
    <dbReference type="NCBI Taxonomy" id="1121338"/>
    <lineage>
        <taxon>Bacteria</taxon>
        <taxon>Bacillati</taxon>
        <taxon>Bacillota</taxon>
        <taxon>Clostridia</taxon>
        <taxon>Eubacteriales</taxon>
        <taxon>Clostridiaceae</taxon>
        <taxon>Clostridium</taxon>
    </lineage>
</organism>
<evidence type="ECO:0000313" key="3">
    <source>
        <dbReference type="Proteomes" id="UP000075531"/>
    </source>
</evidence>
<dbReference type="RefSeq" id="WP_066826332.1">
    <property type="nucleotide sequence ID" value="NZ_LTBA01000028.1"/>
</dbReference>
<proteinExistence type="predicted"/>
<evidence type="ECO:0000256" key="1">
    <source>
        <dbReference type="SAM" id="Phobius"/>
    </source>
</evidence>
<feature type="transmembrane region" description="Helical" evidence="1">
    <location>
        <begin position="12"/>
        <end position="31"/>
    </location>
</feature>
<keyword evidence="1" id="KW-0472">Membrane</keyword>
<reference evidence="2 3" key="1">
    <citation type="submission" date="2016-02" db="EMBL/GenBank/DDBJ databases">
        <title>Genome sequence of Clostridium tepidiprofundi DSM 19306.</title>
        <authorList>
            <person name="Poehlein A."/>
            <person name="Daniel R."/>
        </authorList>
    </citation>
    <scope>NUCLEOTIDE SEQUENCE [LARGE SCALE GENOMIC DNA]</scope>
    <source>
        <strain evidence="2 3">DSM 19306</strain>
    </source>
</reference>
<protein>
    <submittedName>
        <fullName evidence="2">Uncharacterized protein</fullName>
    </submittedName>
</protein>
<keyword evidence="1" id="KW-1133">Transmembrane helix</keyword>
<keyword evidence="1" id="KW-0812">Transmembrane</keyword>
<dbReference type="PATRIC" id="fig|1121338.3.peg.2112"/>
<gene>
    <name evidence="2" type="ORF">CLTEP_20280</name>
</gene>
<dbReference type="Proteomes" id="UP000075531">
    <property type="component" value="Unassembled WGS sequence"/>
</dbReference>
<dbReference type="EMBL" id="LTBA01000028">
    <property type="protein sequence ID" value="KYH34027.1"/>
    <property type="molecule type" value="Genomic_DNA"/>
</dbReference>
<evidence type="ECO:0000313" key="2">
    <source>
        <dbReference type="EMBL" id="KYH34027.1"/>
    </source>
</evidence>
<accession>A0A151B2Y9</accession>
<sequence>MSCILLSGSAHVMSVIMLLMGCAFVYITLFLKSSAYYNQFFIIEEFIAGFLIVFNLDKVLILSNQQIFKLLNMLNTKLMYILRYVIIIMIIAGCVTIIKGLIDERKIIMNKHENNVSKHE</sequence>
<name>A0A151B2Y9_9CLOT</name>